<evidence type="ECO:0000313" key="2">
    <source>
        <dbReference type="EMBL" id="KPJ04430.1"/>
    </source>
</evidence>
<dbReference type="Proteomes" id="UP000053268">
    <property type="component" value="Unassembled WGS sequence"/>
</dbReference>
<name>A0A194QHL7_PAPXU</name>
<feature type="compositionally biased region" description="Basic and acidic residues" evidence="1">
    <location>
        <begin position="39"/>
        <end position="73"/>
    </location>
</feature>
<feature type="region of interest" description="Disordered" evidence="1">
    <location>
        <begin position="1"/>
        <end position="73"/>
    </location>
</feature>
<feature type="compositionally biased region" description="Polar residues" evidence="1">
    <location>
        <begin position="16"/>
        <end position="37"/>
    </location>
</feature>
<protein>
    <submittedName>
        <fullName evidence="2">Uncharacterized protein</fullName>
    </submittedName>
</protein>
<reference evidence="2 3" key="1">
    <citation type="journal article" date="2015" name="Nat. Commun.">
        <title>Outbred genome sequencing and CRISPR/Cas9 gene editing in butterflies.</title>
        <authorList>
            <person name="Li X."/>
            <person name="Fan D."/>
            <person name="Zhang W."/>
            <person name="Liu G."/>
            <person name="Zhang L."/>
            <person name="Zhao L."/>
            <person name="Fang X."/>
            <person name="Chen L."/>
            <person name="Dong Y."/>
            <person name="Chen Y."/>
            <person name="Ding Y."/>
            <person name="Zhao R."/>
            <person name="Feng M."/>
            <person name="Zhu Y."/>
            <person name="Feng Y."/>
            <person name="Jiang X."/>
            <person name="Zhu D."/>
            <person name="Xiang H."/>
            <person name="Feng X."/>
            <person name="Li S."/>
            <person name="Wang J."/>
            <person name="Zhang G."/>
            <person name="Kronforst M.R."/>
            <person name="Wang W."/>
        </authorList>
    </citation>
    <scope>NUCLEOTIDE SEQUENCE [LARGE SCALE GENOMIC DNA]</scope>
    <source>
        <strain evidence="2">Ya'a_city_454_Px</strain>
        <tissue evidence="2">Whole body</tissue>
    </source>
</reference>
<evidence type="ECO:0000313" key="3">
    <source>
        <dbReference type="Proteomes" id="UP000053268"/>
    </source>
</evidence>
<gene>
    <name evidence="2" type="ORF">RR46_01895</name>
</gene>
<accession>A0A194QHL7</accession>
<organism evidence="2 3">
    <name type="scientific">Papilio xuthus</name>
    <name type="common">Asian swallowtail butterfly</name>
    <dbReference type="NCBI Taxonomy" id="66420"/>
    <lineage>
        <taxon>Eukaryota</taxon>
        <taxon>Metazoa</taxon>
        <taxon>Ecdysozoa</taxon>
        <taxon>Arthropoda</taxon>
        <taxon>Hexapoda</taxon>
        <taxon>Insecta</taxon>
        <taxon>Pterygota</taxon>
        <taxon>Neoptera</taxon>
        <taxon>Endopterygota</taxon>
        <taxon>Lepidoptera</taxon>
        <taxon>Glossata</taxon>
        <taxon>Ditrysia</taxon>
        <taxon>Papilionoidea</taxon>
        <taxon>Papilionidae</taxon>
        <taxon>Papilioninae</taxon>
        <taxon>Papilio</taxon>
    </lineage>
</organism>
<dbReference type="EMBL" id="KQ458981">
    <property type="protein sequence ID" value="KPJ04430.1"/>
    <property type="molecule type" value="Genomic_DNA"/>
</dbReference>
<keyword evidence="3" id="KW-1185">Reference proteome</keyword>
<proteinExistence type="predicted"/>
<dbReference type="AlphaFoldDB" id="A0A194QHL7"/>
<sequence length="73" mass="8184">MLGLRTPNKRVDRAAANTTRVISPRSDSSPEITSNVRRSIGDWELGRAETKEGSTRARTPEKTKMPSKENHIH</sequence>
<evidence type="ECO:0000256" key="1">
    <source>
        <dbReference type="SAM" id="MobiDB-lite"/>
    </source>
</evidence>